<feature type="domain" description="Peptidase M4" evidence="11">
    <location>
        <begin position="218"/>
        <end position="367"/>
    </location>
</feature>
<feature type="domain" description="FTP" evidence="13">
    <location>
        <begin position="80"/>
        <end position="127"/>
    </location>
</feature>
<proteinExistence type="inferred from homology"/>
<dbReference type="EMBL" id="QGGL01000011">
    <property type="protein sequence ID" value="PWK11255.1"/>
    <property type="molecule type" value="Genomic_DNA"/>
</dbReference>
<keyword evidence="3 10" id="KW-0645">Protease</keyword>
<dbReference type="GO" id="GO:0006508">
    <property type="term" value="P:proteolysis"/>
    <property type="evidence" value="ECO:0007669"/>
    <property type="project" value="UniProtKB-KW"/>
</dbReference>
<name>A0A316D6U6_9BACL</name>
<dbReference type="GO" id="GO:0004222">
    <property type="term" value="F:metalloendopeptidase activity"/>
    <property type="evidence" value="ECO:0007669"/>
    <property type="project" value="UniProtKB-UniRule"/>
</dbReference>
<evidence type="ECO:0000259" key="11">
    <source>
        <dbReference type="Pfam" id="PF01447"/>
    </source>
</evidence>
<dbReference type="GO" id="GO:0005576">
    <property type="term" value="C:extracellular region"/>
    <property type="evidence" value="ECO:0007669"/>
    <property type="project" value="UniProtKB-SubCell"/>
</dbReference>
<dbReference type="InterPro" id="IPR013856">
    <property type="entry name" value="Peptidase_M4_domain"/>
</dbReference>
<dbReference type="Pfam" id="PF01447">
    <property type="entry name" value="Peptidase_M4"/>
    <property type="match status" value="1"/>
</dbReference>
<evidence type="ECO:0000256" key="4">
    <source>
        <dbReference type="ARBA" id="ARBA00022723"/>
    </source>
</evidence>
<dbReference type="Pfam" id="PF07504">
    <property type="entry name" value="FTP"/>
    <property type="match status" value="1"/>
</dbReference>
<keyword evidence="6 10" id="KW-0378">Hydrolase</keyword>
<dbReference type="InterPro" id="IPR011096">
    <property type="entry name" value="FTP_domain"/>
</dbReference>
<dbReference type="InterPro" id="IPR050728">
    <property type="entry name" value="Zinc_Metalloprotease_M4"/>
</dbReference>
<feature type="active site" evidence="9">
    <location>
        <position position="360"/>
    </location>
</feature>
<keyword evidence="5 10" id="KW-0732">Signal</keyword>
<evidence type="ECO:0000256" key="10">
    <source>
        <dbReference type="RuleBase" id="RU366073"/>
    </source>
</evidence>
<evidence type="ECO:0000313" key="14">
    <source>
        <dbReference type="EMBL" id="PWK11255.1"/>
    </source>
</evidence>
<protein>
    <recommendedName>
        <fullName evidence="10">Neutral metalloproteinase</fullName>
        <ecNumber evidence="10">3.4.24.-</ecNumber>
    </recommendedName>
</protein>
<keyword evidence="7 10" id="KW-0862">Zinc</keyword>
<evidence type="ECO:0000256" key="3">
    <source>
        <dbReference type="ARBA" id="ARBA00022670"/>
    </source>
</evidence>
<comment type="function">
    <text evidence="10">Extracellular zinc metalloprotease.</text>
</comment>
<feature type="signal peptide" evidence="10">
    <location>
        <begin position="1"/>
        <end position="28"/>
    </location>
</feature>
<dbReference type="EC" id="3.4.24.-" evidence="10"/>
<organism evidence="14 15">
    <name type="scientific">Tumebacillus permanentifrigoris</name>
    <dbReference type="NCBI Taxonomy" id="378543"/>
    <lineage>
        <taxon>Bacteria</taxon>
        <taxon>Bacillati</taxon>
        <taxon>Bacillota</taxon>
        <taxon>Bacilli</taxon>
        <taxon>Bacillales</taxon>
        <taxon>Alicyclobacillaceae</taxon>
        <taxon>Tumebacillus</taxon>
    </lineage>
</organism>
<dbReference type="PANTHER" id="PTHR33794:SF1">
    <property type="entry name" value="BACILLOLYSIN"/>
    <property type="match status" value="1"/>
</dbReference>
<keyword evidence="8 10" id="KW-0482">Metalloprotease</keyword>
<feature type="chain" id="PRO_5023028495" description="Neutral metalloproteinase" evidence="10">
    <location>
        <begin position="29"/>
        <end position="519"/>
    </location>
</feature>
<evidence type="ECO:0000313" key="15">
    <source>
        <dbReference type="Proteomes" id="UP000245634"/>
    </source>
</evidence>
<keyword evidence="4" id="KW-0479">Metal-binding</keyword>
<reference evidence="14 15" key="1">
    <citation type="submission" date="2018-05" db="EMBL/GenBank/DDBJ databases">
        <title>Genomic Encyclopedia of Type Strains, Phase IV (KMG-IV): sequencing the most valuable type-strain genomes for metagenomic binning, comparative biology and taxonomic classification.</title>
        <authorList>
            <person name="Goeker M."/>
        </authorList>
    </citation>
    <scope>NUCLEOTIDE SEQUENCE [LARGE SCALE GENOMIC DNA]</scope>
    <source>
        <strain evidence="14 15">DSM 18773</strain>
    </source>
</reference>
<evidence type="ECO:0000259" key="13">
    <source>
        <dbReference type="Pfam" id="PF07504"/>
    </source>
</evidence>
<evidence type="ECO:0000256" key="7">
    <source>
        <dbReference type="ARBA" id="ARBA00022833"/>
    </source>
</evidence>
<evidence type="ECO:0000256" key="1">
    <source>
        <dbReference type="ARBA" id="ARBA00001947"/>
    </source>
</evidence>
<gene>
    <name evidence="14" type="ORF">C7459_11148</name>
</gene>
<evidence type="ECO:0000256" key="9">
    <source>
        <dbReference type="PIRSR" id="PIRSR623612-1"/>
    </source>
</evidence>
<feature type="domain" description="Peptidase M4 C-terminal" evidence="12">
    <location>
        <begin position="370"/>
        <end position="518"/>
    </location>
</feature>
<dbReference type="Gene3D" id="3.10.450.490">
    <property type="match status" value="1"/>
</dbReference>
<comment type="caution">
    <text evidence="14">The sequence shown here is derived from an EMBL/GenBank/DDBJ whole genome shotgun (WGS) entry which is preliminary data.</text>
</comment>
<evidence type="ECO:0000256" key="8">
    <source>
        <dbReference type="ARBA" id="ARBA00023049"/>
    </source>
</evidence>
<comment type="subcellular location">
    <subcellularLocation>
        <location evidence="10">Secreted</location>
    </subcellularLocation>
</comment>
<evidence type="ECO:0000259" key="12">
    <source>
        <dbReference type="Pfam" id="PF02868"/>
    </source>
</evidence>
<keyword evidence="10" id="KW-0964">Secreted</keyword>
<dbReference type="PANTHER" id="PTHR33794">
    <property type="entry name" value="BACILLOLYSIN"/>
    <property type="match status" value="1"/>
</dbReference>
<sequence>MNKKGISTLVLSSLFASVLMVGATDANALTEKKVLKNENGEIHTISGDLGTLRGATAQDRALDALNKVKVDYGIKDVSKEFKVKESHKGELSTSHTKFNRQLNGIPVFGDQLIVHEDNGRLTGVTGKYKALTPTATQATISKTDAEQKAVAKTGFTGLLSVPSNGVLTYFPSGDKAILTYKVNVCYLATDQPGDWTIFVNATDGSIVESYNSAADIVGTGTGVFNDTKKINTVKKGTQYYLEDRTKAMYVNGSTISTYTFNHGSLSQTYVTDADNNFNGEEQKAAVDAHFYAGKVYDFYKNVMGRNSYDNQGATIISGVHYSTGYNNAFWSSSMGQMVYGDGDGTEMVSLSGALDVIGHELTHAVTEYTSGLIYKNQSGALNESWSDALGVAIENKNWLVGEDIWTPAVDGDALRYMDTPSLGKQPEKMSQYVVTTKDNGGVHTNSGIPNKAFYLFATSLGSRVDAAKVWYAASRDYMTQTTDFSGARAATLLACQDLYGQGSTQYTALQAAWTAVEVN</sequence>
<keyword evidence="15" id="KW-1185">Reference proteome</keyword>
<dbReference type="GO" id="GO:0046872">
    <property type="term" value="F:metal ion binding"/>
    <property type="evidence" value="ECO:0007669"/>
    <property type="project" value="UniProtKB-UniRule"/>
</dbReference>
<evidence type="ECO:0000256" key="2">
    <source>
        <dbReference type="ARBA" id="ARBA00009388"/>
    </source>
</evidence>
<dbReference type="OrthoDB" id="291295at2"/>
<dbReference type="InterPro" id="IPR027268">
    <property type="entry name" value="Peptidase_M4/M1_CTD_sf"/>
</dbReference>
<dbReference type="InterPro" id="IPR023612">
    <property type="entry name" value="Peptidase_M4"/>
</dbReference>
<dbReference type="Pfam" id="PF02868">
    <property type="entry name" value="Peptidase_M4_C"/>
    <property type="match status" value="1"/>
</dbReference>
<dbReference type="Proteomes" id="UP000245634">
    <property type="component" value="Unassembled WGS sequence"/>
</dbReference>
<dbReference type="Gene3D" id="1.10.390.10">
    <property type="entry name" value="Neutral Protease Domain 2"/>
    <property type="match status" value="1"/>
</dbReference>
<dbReference type="Gene3D" id="3.10.170.10">
    <property type="match status" value="1"/>
</dbReference>
<dbReference type="SUPFAM" id="SSF55486">
    <property type="entry name" value="Metalloproteases ('zincins'), catalytic domain"/>
    <property type="match status" value="1"/>
</dbReference>
<feature type="active site" description="Proton donor" evidence="9">
    <location>
        <position position="443"/>
    </location>
</feature>
<comment type="cofactor">
    <cofactor evidence="1 10">
        <name>Zn(2+)</name>
        <dbReference type="ChEBI" id="CHEBI:29105"/>
    </cofactor>
</comment>
<evidence type="ECO:0000256" key="6">
    <source>
        <dbReference type="ARBA" id="ARBA00022801"/>
    </source>
</evidence>
<dbReference type="RefSeq" id="WP_109689819.1">
    <property type="nucleotide sequence ID" value="NZ_QGGL01000011.1"/>
</dbReference>
<dbReference type="PRINTS" id="PR00730">
    <property type="entry name" value="THERMOLYSIN"/>
</dbReference>
<accession>A0A316D6U6</accession>
<dbReference type="AlphaFoldDB" id="A0A316D6U6"/>
<comment type="similarity">
    <text evidence="2 10">Belongs to the peptidase M4 family.</text>
</comment>
<evidence type="ECO:0000256" key="5">
    <source>
        <dbReference type="ARBA" id="ARBA00022729"/>
    </source>
</evidence>
<dbReference type="CDD" id="cd09597">
    <property type="entry name" value="M4_TLP"/>
    <property type="match status" value="1"/>
</dbReference>
<dbReference type="InterPro" id="IPR001570">
    <property type="entry name" value="Peptidase_M4_C_domain"/>
</dbReference>